<dbReference type="PANTHER" id="PTHR11847">
    <property type="entry name" value="RIBOSOMAL PROTEIN L15"/>
    <property type="match status" value="1"/>
</dbReference>
<accession>T0Z630</accession>
<dbReference type="Gene3D" id="3.40.1120.10">
    <property type="entry name" value="Ribosomal protein l15e"/>
    <property type="match status" value="1"/>
</dbReference>
<dbReference type="EMBL" id="AUZY01010167">
    <property type="protein sequence ID" value="EQD39587.1"/>
    <property type="molecule type" value="Genomic_DNA"/>
</dbReference>
<dbReference type="InterPro" id="IPR020925">
    <property type="entry name" value="Ribosomal_eL15_CS"/>
</dbReference>
<sequence length="108" mass="12843">MPTMTTYSLMRNGWKSLKESEIYTLQKERMISWRHGPSIYRVEYPTRLDRARALGYKAKQGYIVVRSRVRRGGRNRPKIMGGRRPRRMAYSKLTVKKSNTMDVRRKSC</sequence>
<dbReference type="InterPro" id="IPR012678">
    <property type="entry name" value="Ribosomal_uL23/eL15/eS24_sf"/>
</dbReference>
<name>T0Z630_9ZZZZ</name>
<organism evidence="4">
    <name type="scientific">mine drainage metagenome</name>
    <dbReference type="NCBI Taxonomy" id="410659"/>
    <lineage>
        <taxon>unclassified sequences</taxon>
        <taxon>metagenomes</taxon>
        <taxon>ecological metagenomes</taxon>
    </lineage>
</organism>
<keyword evidence="3" id="KW-0687">Ribonucleoprotein</keyword>
<dbReference type="GO" id="GO:0003723">
    <property type="term" value="F:RNA binding"/>
    <property type="evidence" value="ECO:0007669"/>
    <property type="project" value="TreeGrafter"/>
</dbReference>
<dbReference type="SUPFAM" id="SSF54189">
    <property type="entry name" value="Ribosomal proteins S24e, L23 and L15e"/>
    <property type="match status" value="1"/>
</dbReference>
<dbReference type="InterPro" id="IPR000439">
    <property type="entry name" value="Ribosomal_eL15"/>
</dbReference>
<comment type="similarity">
    <text evidence="1">Belongs to the eukaryotic ribosomal protein eL15 family.</text>
</comment>
<dbReference type="GO" id="GO:0003735">
    <property type="term" value="F:structural constituent of ribosome"/>
    <property type="evidence" value="ECO:0007669"/>
    <property type="project" value="InterPro"/>
</dbReference>
<comment type="caution">
    <text evidence="4">The sequence shown here is derived from an EMBL/GenBank/DDBJ whole genome shotgun (WGS) entry which is preliminary data.</text>
</comment>
<dbReference type="GO" id="GO:0002181">
    <property type="term" value="P:cytoplasmic translation"/>
    <property type="evidence" value="ECO:0007669"/>
    <property type="project" value="TreeGrafter"/>
</dbReference>
<dbReference type="AlphaFoldDB" id="T0Z630"/>
<dbReference type="Pfam" id="PF00827">
    <property type="entry name" value="Ribosomal_L15e"/>
    <property type="match status" value="1"/>
</dbReference>
<dbReference type="GO" id="GO:0022625">
    <property type="term" value="C:cytosolic large ribosomal subunit"/>
    <property type="evidence" value="ECO:0007669"/>
    <property type="project" value="TreeGrafter"/>
</dbReference>
<keyword evidence="2 4" id="KW-0689">Ribosomal protein</keyword>
<evidence type="ECO:0000256" key="2">
    <source>
        <dbReference type="ARBA" id="ARBA00022980"/>
    </source>
</evidence>
<gene>
    <name evidence="4" type="ORF">B1B_15292</name>
</gene>
<dbReference type="PROSITE" id="PS01194">
    <property type="entry name" value="RIBOSOMAL_L15E"/>
    <property type="match status" value="1"/>
</dbReference>
<evidence type="ECO:0000313" key="4">
    <source>
        <dbReference type="EMBL" id="EQD39587.1"/>
    </source>
</evidence>
<evidence type="ECO:0000256" key="1">
    <source>
        <dbReference type="ARBA" id="ARBA00006857"/>
    </source>
</evidence>
<reference evidence="4" key="1">
    <citation type="submission" date="2013-08" db="EMBL/GenBank/DDBJ databases">
        <authorList>
            <person name="Mendez C."/>
            <person name="Richter M."/>
            <person name="Ferrer M."/>
            <person name="Sanchez J."/>
        </authorList>
    </citation>
    <scope>NUCLEOTIDE SEQUENCE</scope>
</reference>
<reference evidence="4" key="2">
    <citation type="journal article" date="2014" name="ISME J.">
        <title>Microbial stratification in low pH oxic and suboxic macroscopic growths along an acid mine drainage.</title>
        <authorList>
            <person name="Mendez-Garcia C."/>
            <person name="Mesa V."/>
            <person name="Sprenger R.R."/>
            <person name="Richter M."/>
            <person name="Diez M.S."/>
            <person name="Solano J."/>
            <person name="Bargiela R."/>
            <person name="Golyshina O.V."/>
            <person name="Manteca A."/>
            <person name="Ramos J.L."/>
            <person name="Gallego J.R."/>
            <person name="Llorente I."/>
            <person name="Martins Dos Santos V.A."/>
            <person name="Jensen O.N."/>
            <person name="Pelaez A.I."/>
            <person name="Sanchez J."/>
            <person name="Ferrer M."/>
        </authorList>
    </citation>
    <scope>NUCLEOTIDE SEQUENCE</scope>
</reference>
<dbReference type="SMART" id="SM01384">
    <property type="entry name" value="Ribosomal_L15e"/>
    <property type="match status" value="1"/>
</dbReference>
<proteinExistence type="inferred from homology"/>
<evidence type="ECO:0000256" key="3">
    <source>
        <dbReference type="ARBA" id="ARBA00023274"/>
    </source>
</evidence>
<dbReference type="InterPro" id="IPR024794">
    <property type="entry name" value="Rbsml_eL15_core_dom_sf"/>
</dbReference>
<protein>
    <submittedName>
        <fullName evidence="4">Ribosomal protein L15e</fullName>
    </submittedName>
</protein>
<dbReference type="PANTHER" id="PTHR11847:SF4">
    <property type="entry name" value="LARGE RIBOSOMAL SUBUNIT PROTEIN EL15"/>
    <property type="match status" value="1"/>
</dbReference>